<organism evidence="1 2">
    <name type="scientific">Decorospora gaudefroyi</name>
    <dbReference type="NCBI Taxonomy" id="184978"/>
    <lineage>
        <taxon>Eukaryota</taxon>
        <taxon>Fungi</taxon>
        <taxon>Dikarya</taxon>
        <taxon>Ascomycota</taxon>
        <taxon>Pezizomycotina</taxon>
        <taxon>Dothideomycetes</taxon>
        <taxon>Pleosporomycetidae</taxon>
        <taxon>Pleosporales</taxon>
        <taxon>Pleosporineae</taxon>
        <taxon>Pleosporaceae</taxon>
        <taxon>Decorospora</taxon>
    </lineage>
</organism>
<dbReference type="Proteomes" id="UP000800040">
    <property type="component" value="Unassembled WGS sequence"/>
</dbReference>
<reference evidence="1" key="1">
    <citation type="submission" date="2020-01" db="EMBL/GenBank/DDBJ databases">
        <authorList>
            <consortium name="DOE Joint Genome Institute"/>
            <person name="Haridas S."/>
            <person name="Albert R."/>
            <person name="Binder M."/>
            <person name="Bloem J."/>
            <person name="Labutti K."/>
            <person name="Salamov A."/>
            <person name="Andreopoulos B."/>
            <person name="Baker S.E."/>
            <person name="Barry K."/>
            <person name="Bills G."/>
            <person name="Bluhm B.H."/>
            <person name="Cannon C."/>
            <person name="Castanera R."/>
            <person name="Culley D.E."/>
            <person name="Daum C."/>
            <person name="Ezra D."/>
            <person name="Gonzalez J.B."/>
            <person name="Henrissat B."/>
            <person name="Kuo A."/>
            <person name="Liang C."/>
            <person name="Lipzen A."/>
            <person name="Lutzoni F."/>
            <person name="Magnuson J."/>
            <person name="Mondo S."/>
            <person name="Nolan M."/>
            <person name="Ohm R."/>
            <person name="Pangilinan J."/>
            <person name="Park H.-J."/>
            <person name="Ramirez L."/>
            <person name="Alfaro M."/>
            <person name="Sun H."/>
            <person name="Tritt A."/>
            <person name="Yoshinaga Y."/>
            <person name="Zwiers L.-H."/>
            <person name="Turgeon B.G."/>
            <person name="Goodwin S.B."/>
            <person name="Spatafora J.W."/>
            <person name="Crous P.W."/>
            <person name="Grigoriev I.V."/>
        </authorList>
    </citation>
    <scope>NUCLEOTIDE SEQUENCE</scope>
    <source>
        <strain evidence="1">P77</strain>
    </source>
</reference>
<dbReference type="AlphaFoldDB" id="A0A6A5KFC1"/>
<evidence type="ECO:0008006" key="3">
    <source>
        <dbReference type="Google" id="ProtNLM"/>
    </source>
</evidence>
<name>A0A6A5KFC1_9PLEO</name>
<sequence>MSTSLVTSSCALPPHLAAWRSLVSRSISAWDDLSRADDDPFPLIRSILEEESRSLDDFLGQGTKICMFWFFQRRSAFTSQKRMKKWSRDALDDYIILPASSGFVTRADCFFISHFWRTPQNPDPDGENLRLHQANFESQTWSYVWVDWTCMPQSPRSVLEETYFHRCLQTMSAIIRNCGFAYFYPPFEPRLWILYEITEFVLTSSGGFPKTSDIEVYFEHIDEMLKAGVQATLAKHGYCCSFHRDRQYLTSWLELLVLLKRLPFDICELRDIMNRLTWSPFAEDQYHVGLAILKKFEGTLTAFGKTYTFTPFPQWDHGKYSQGKPI</sequence>
<keyword evidence="2" id="KW-1185">Reference proteome</keyword>
<evidence type="ECO:0000313" key="2">
    <source>
        <dbReference type="Proteomes" id="UP000800040"/>
    </source>
</evidence>
<dbReference type="EMBL" id="ML975295">
    <property type="protein sequence ID" value="KAF1834879.1"/>
    <property type="molecule type" value="Genomic_DNA"/>
</dbReference>
<evidence type="ECO:0000313" key="1">
    <source>
        <dbReference type="EMBL" id="KAF1834879.1"/>
    </source>
</evidence>
<accession>A0A6A5KFC1</accession>
<dbReference type="OrthoDB" id="2345911at2759"/>
<proteinExistence type="predicted"/>
<protein>
    <recommendedName>
        <fullName evidence="3">Heterokaryon incompatibility domain-containing protein</fullName>
    </recommendedName>
</protein>
<gene>
    <name evidence="1" type="ORF">BDW02DRAFT_568554</name>
</gene>